<evidence type="ECO:0000313" key="1">
    <source>
        <dbReference type="EMBL" id="ATQ74688.1"/>
    </source>
</evidence>
<dbReference type="RefSeq" id="WP_099874663.1">
    <property type="nucleotide sequence ID" value="NZ_CP024608.1"/>
</dbReference>
<evidence type="ECO:0000313" key="2">
    <source>
        <dbReference type="Proteomes" id="UP000229897"/>
    </source>
</evidence>
<organism evidence="1 2">
    <name type="scientific">Massilia violaceinigra</name>
    <dbReference type="NCBI Taxonomy" id="2045208"/>
    <lineage>
        <taxon>Bacteria</taxon>
        <taxon>Pseudomonadati</taxon>
        <taxon>Pseudomonadota</taxon>
        <taxon>Betaproteobacteria</taxon>
        <taxon>Burkholderiales</taxon>
        <taxon>Oxalobacteraceae</taxon>
        <taxon>Telluria group</taxon>
        <taxon>Massilia</taxon>
    </lineage>
</organism>
<gene>
    <name evidence="1" type="ORF">CR152_09240</name>
</gene>
<name>A0A2D2DI82_9BURK</name>
<dbReference type="EMBL" id="CP024608">
    <property type="protein sequence ID" value="ATQ74688.1"/>
    <property type="molecule type" value="Genomic_DNA"/>
</dbReference>
<dbReference type="AlphaFoldDB" id="A0A2D2DI82"/>
<accession>A0A2D2DI82</accession>
<dbReference type="Proteomes" id="UP000229897">
    <property type="component" value="Chromosome"/>
</dbReference>
<proteinExistence type="predicted"/>
<keyword evidence="2" id="KW-1185">Reference proteome</keyword>
<dbReference type="KEGG" id="mass:CR152_09240"/>
<protein>
    <submittedName>
        <fullName evidence="1">Uncharacterized protein</fullName>
    </submittedName>
</protein>
<reference evidence="1" key="1">
    <citation type="submission" date="2017-10" db="EMBL/GenBank/DDBJ databases">
        <title>Massilia psychrophilum sp. nov., a novel purple-pigmented bacterium isolated from Tianshan glacier, Xinjiang Municipality, China.</title>
        <authorList>
            <person name="Wang H."/>
        </authorList>
    </citation>
    <scope>NUCLEOTIDE SEQUENCE [LARGE SCALE GENOMIC DNA]</scope>
    <source>
        <strain evidence="1">B2</strain>
    </source>
</reference>
<dbReference type="OrthoDB" id="882812at2"/>
<sequence>MSYDLMVFAPEAAPRKREAFLAWYDEQAEWGEGHSYADPAVASPALQAFYAEIVQTFPAVALEDLAGEDEESSGTDYTIGKSLIYITFSWDQIDEAHATVTRLAARHGVGFFDVSSDIAETWLPDGKGDLYIAHSD</sequence>